<evidence type="ECO:0000313" key="11">
    <source>
        <dbReference type="Proteomes" id="UP000593573"/>
    </source>
</evidence>
<evidence type="ECO:0000259" key="8">
    <source>
        <dbReference type="Pfam" id="PF01565"/>
    </source>
</evidence>
<dbReference type="GO" id="GO:0009690">
    <property type="term" value="P:cytokinin metabolic process"/>
    <property type="evidence" value="ECO:0007669"/>
    <property type="project" value="InterPro"/>
</dbReference>
<dbReference type="Gene3D" id="3.30.43.10">
    <property type="entry name" value="Uridine Diphospho-n-acetylenolpyruvylglucosamine Reductase, domain 2"/>
    <property type="match status" value="1"/>
</dbReference>
<proteinExistence type="inferred from homology"/>
<dbReference type="Pfam" id="PF01565">
    <property type="entry name" value="FAD_binding_4"/>
    <property type="match status" value="1"/>
</dbReference>
<comment type="cofactor">
    <cofactor evidence="1">
        <name>FAD</name>
        <dbReference type="ChEBI" id="CHEBI:57692"/>
    </cofactor>
</comment>
<dbReference type="PANTHER" id="PTHR13878:SF127">
    <property type="entry name" value="CYTOKININ DEHYDROGENASE 3"/>
    <property type="match status" value="1"/>
</dbReference>
<dbReference type="GO" id="GO:0050660">
    <property type="term" value="F:flavin adenine dinucleotide binding"/>
    <property type="evidence" value="ECO:0007669"/>
    <property type="project" value="InterPro"/>
</dbReference>
<dbReference type="GO" id="GO:0019139">
    <property type="term" value="F:cytokinin dehydrogenase activity"/>
    <property type="evidence" value="ECO:0007669"/>
    <property type="project" value="UniProtKB-EC"/>
</dbReference>
<dbReference type="Gene3D" id="3.40.462.10">
    <property type="entry name" value="FAD-linked oxidases, C-terminal domain"/>
    <property type="match status" value="1"/>
</dbReference>
<dbReference type="InterPro" id="IPR016167">
    <property type="entry name" value="FAD-bd_PCMH_sub1"/>
</dbReference>
<dbReference type="EMBL" id="JABFAB010000010">
    <property type="protein sequence ID" value="MBA0661746.1"/>
    <property type="molecule type" value="Genomic_DNA"/>
</dbReference>
<sequence>MAVALPSFLTAIMIMSRLMAFIGITRNNDMSSKLQALDIAPKLSYDPSAIESASQDFGHIVKAVPQAVLLPSSPWDIASLVNFSYSNSVPFSIAARGNSHSVNGQAMAKNGVVIDMTSMKNGNGTGIRIANYLYLTVGGTLSNAGISGQTFRYGPQISNVYEIDVITGTADFVTCSPNNNSDLFYAALGGLGQFGIITRARIPLEPAPKRVKWVRMLYTDFSDFTRDQELLISKNGRNDNKALNYLEGSLLLDQGSLDNWRSSFFPPQDQPKIISLITKFHIVYCLEIVKHYDGQTKTTVDKDLQQLLKGLSYLPGFMFEKDAKYEEFLNRVHSEELKLKAKGLWDVPHPWLNLFIPKSKISDFNDGVFKSIVLQRNITTGPVLVYPMNRKK</sequence>
<evidence type="ECO:0000256" key="4">
    <source>
        <dbReference type="ARBA" id="ARBA00022630"/>
    </source>
</evidence>
<dbReference type="PANTHER" id="PTHR13878">
    <property type="entry name" value="GULONOLACTONE OXIDASE"/>
    <property type="match status" value="1"/>
</dbReference>
<dbReference type="InterPro" id="IPR016170">
    <property type="entry name" value="Cytok_DH_C_sf"/>
</dbReference>
<protein>
    <recommendedName>
        <fullName evidence="3">cytokinin dehydrogenase</fullName>
        <ecNumber evidence="3">1.5.99.12</ecNumber>
    </recommendedName>
</protein>
<evidence type="ECO:0000256" key="5">
    <source>
        <dbReference type="ARBA" id="ARBA00022827"/>
    </source>
</evidence>
<gene>
    <name evidence="10" type="ORF">Goklo_006002</name>
</gene>
<comment type="caution">
    <text evidence="10">The sequence shown here is derived from an EMBL/GenBank/DDBJ whole genome shotgun (WGS) entry which is preliminary data.</text>
</comment>
<organism evidence="10 11">
    <name type="scientific">Gossypium klotzschianum</name>
    <dbReference type="NCBI Taxonomy" id="34286"/>
    <lineage>
        <taxon>Eukaryota</taxon>
        <taxon>Viridiplantae</taxon>
        <taxon>Streptophyta</taxon>
        <taxon>Embryophyta</taxon>
        <taxon>Tracheophyta</taxon>
        <taxon>Spermatophyta</taxon>
        <taxon>Magnoliopsida</taxon>
        <taxon>eudicotyledons</taxon>
        <taxon>Gunneridae</taxon>
        <taxon>Pentapetalae</taxon>
        <taxon>rosids</taxon>
        <taxon>malvids</taxon>
        <taxon>Malvales</taxon>
        <taxon>Malvaceae</taxon>
        <taxon>Malvoideae</taxon>
        <taxon>Gossypium</taxon>
    </lineage>
</organism>
<dbReference type="AlphaFoldDB" id="A0A7J8VG13"/>
<dbReference type="InterPro" id="IPR016164">
    <property type="entry name" value="FAD-linked_Oxase-like_C"/>
</dbReference>
<dbReference type="EC" id="1.5.99.12" evidence="3"/>
<dbReference type="SUPFAM" id="SSF56176">
    <property type="entry name" value="FAD-binding/transporter-associated domain-like"/>
    <property type="match status" value="1"/>
</dbReference>
<keyword evidence="6" id="KW-0560">Oxidoreductase</keyword>
<evidence type="ECO:0000256" key="7">
    <source>
        <dbReference type="ARBA" id="ARBA00048224"/>
    </source>
</evidence>
<dbReference type="SUPFAM" id="SSF55103">
    <property type="entry name" value="FAD-linked oxidases, C-terminal domain"/>
    <property type="match status" value="1"/>
</dbReference>
<dbReference type="Pfam" id="PF09265">
    <property type="entry name" value="Cytokin-bind"/>
    <property type="match status" value="1"/>
</dbReference>
<accession>A0A7J8VG13</accession>
<keyword evidence="4" id="KW-0285">Flavoprotein</keyword>
<evidence type="ECO:0000313" key="10">
    <source>
        <dbReference type="EMBL" id="MBA0661746.1"/>
    </source>
</evidence>
<dbReference type="OrthoDB" id="415825at2759"/>
<feature type="domain" description="FAD linked oxidase N-terminal" evidence="8">
    <location>
        <begin position="65"/>
        <end position="121"/>
    </location>
</feature>
<dbReference type="InterPro" id="IPR015345">
    <property type="entry name" value="Cytokinin_DH_FAD/cytokin-bd"/>
</dbReference>
<dbReference type="InterPro" id="IPR050432">
    <property type="entry name" value="FAD-linked_Oxidoreductases_BP"/>
</dbReference>
<name>A0A7J8VG13_9ROSI</name>
<reference evidence="10 11" key="1">
    <citation type="journal article" date="2019" name="Genome Biol. Evol.">
        <title>Insights into the evolution of the New World diploid cottons (Gossypium, subgenus Houzingenia) based on genome sequencing.</title>
        <authorList>
            <person name="Grover C.E."/>
            <person name="Arick M.A. 2nd"/>
            <person name="Thrash A."/>
            <person name="Conover J.L."/>
            <person name="Sanders W.S."/>
            <person name="Peterson D.G."/>
            <person name="Frelichowski J.E."/>
            <person name="Scheffler J.A."/>
            <person name="Scheffler B.E."/>
            <person name="Wendel J.F."/>
        </authorList>
    </citation>
    <scope>NUCLEOTIDE SEQUENCE [LARGE SCALE GENOMIC DNA]</scope>
    <source>
        <strain evidence="10">57</strain>
        <tissue evidence="10">Leaf</tissue>
    </source>
</reference>
<dbReference type="InterPro" id="IPR036318">
    <property type="entry name" value="FAD-bd_PCMH-like_sf"/>
</dbReference>
<evidence type="ECO:0000259" key="9">
    <source>
        <dbReference type="Pfam" id="PF09265"/>
    </source>
</evidence>
<comment type="catalytic activity">
    <reaction evidence="7">
        <text>N(6)-dimethylallyladenine + A + H2O = 3-methyl-2-butenal + adenine + AH2</text>
        <dbReference type="Rhea" id="RHEA:13625"/>
        <dbReference type="ChEBI" id="CHEBI:13193"/>
        <dbReference type="ChEBI" id="CHEBI:15377"/>
        <dbReference type="ChEBI" id="CHEBI:15825"/>
        <dbReference type="ChEBI" id="CHEBI:16708"/>
        <dbReference type="ChEBI" id="CHEBI:17499"/>
        <dbReference type="ChEBI" id="CHEBI:17660"/>
        <dbReference type="EC" id="1.5.99.12"/>
    </reaction>
</comment>
<dbReference type="Proteomes" id="UP000593573">
    <property type="component" value="Unassembled WGS sequence"/>
</dbReference>
<evidence type="ECO:0000256" key="2">
    <source>
        <dbReference type="ARBA" id="ARBA00005466"/>
    </source>
</evidence>
<evidence type="ECO:0000256" key="3">
    <source>
        <dbReference type="ARBA" id="ARBA00011928"/>
    </source>
</evidence>
<feature type="domain" description="Cytokinin dehydrogenase 1 FAD/cytokinin binding" evidence="9">
    <location>
        <begin position="208"/>
        <end position="392"/>
    </location>
</feature>
<comment type="similarity">
    <text evidence="2">Belongs to the oxygen-dependent FAD-linked oxidoreductase family.</text>
</comment>
<evidence type="ECO:0000256" key="1">
    <source>
        <dbReference type="ARBA" id="ARBA00001974"/>
    </source>
</evidence>
<dbReference type="InterPro" id="IPR006094">
    <property type="entry name" value="Oxid_FAD_bind_N"/>
</dbReference>
<keyword evidence="11" id="KW-1185">Reference proteome</keyword>
<keyword evidence="5" id="KW-0274">FAD</keyword>
<evidence type="ECO:0000256" key="6">
    <source>
        <dbReference type="ARBA" id="ARBA00023002"/>
    </source>
</evidence>